<evidence type="ECO:0000313" key="3">
    <source>
        <dbReference type="Proteomes" id="UP000406256"/>
    </source>
</evidence>
<dbReference type="InterPro" id="IPR023393">
    <property type="entry name" value="START-like_dom_sf"/>
</dbReference>
<reference evidence="2 3" key="1">
    <citation type="submission" date="2019-08" db="EMBL/GenBank/DDBJ databases">
        <authorList>
            <person name="Peeters C."/>
        </authorList>
    </citation>
    <scope>NUCLEOTIDE SEQUENCE [LARGE SCALE GENOMIC DNA]</scope>
    <source>
        <strain evidence="2 3">LMG 31108</strain>
    </source>
</reference>
<name>A0A5E4X662_9BURK</name>
<gene>
    <name evidence="2" type="ORF">PAN31108_03670</name>
</gene>
<feature type="region of interest" description="Disordered" evidence="1">
    <location>
        <begin position="192"/>
        <end position="223"/>
    </location>
</feature>
<keyword evidence="3" id="KW-1185">Reference proteome</keyword>
<protein>
    <submittedName>
        <fullName evidence="2">Polyketide cyclase</fullName>
    </submittedName>
</protein>
<feature type="compositionally biased region" description="Pro residues" evidence="1">
    <location>
        <begin position="193"/>
        <end position="205"/>
    </location>
</feature>
<proteinExistence type="predicted"/>
<dbReference type="Proteomes" id="UP000406256">
    <property type="component" value="Unassembled WGS sequence"/>
</dbReference>
<sequence length="223" mass="24432">MSNSIRLPVRERAPMKRAFLILLGAVAIVALLSLLPLPFERKTHVVSVATLRAPPQAVYDYATTPANWPKWHPASLAVQGTTDHPLRLGEEVAEEFRLAGRHGILHWKVVEAKPPFEWRIEAEMNRRASGEVRYKLTPDGAGTRFERDFIYRTPNLLFLILDPIFIGPRVRAESAQGAKQLEQIFETLAPAIPSIPPATPTPAMPPADATAGPGGSASATPAR</sequence>
<dbReference type="OrthoDB" id="5965958at2"/>
<dbReference type="CDD" id="cd07812">
    <property type="entry name" value="SRPBCC"/>
    <property type="match status" value="1"/>
</dbReference>
<dbReference type="EMBL" id="CABPSB010000014">
    <property type="protein sequence ID" value="VVE31783.1"/>
    <property type="molecule type" value="Genomic_DNA"/>
</dbReference>
<dbReference type="Gene3D" id="3.30.530.20">
    <property type="match status" value="1"/>
</dbReference>
<dbReference type="RefSeq" id="WP_150670244.1">
    <property type="nucleotide sequence ID" value="NZ_CABPSB010000014.1"/>
</dbReference>
<organism evidence="2 3">
    <name type="scientific">Pandoraea anhela</name>
    <dbReference type="NCBI Taxonomy" id="2508295"/>
    <lineage>
        <taxon>Bacteria</taxon>
        <taxon>Pseudomonadati</taxon>
        <taxon>Pseudomonadota</taxon>
        <taxon>Betaproteobacteria</taxon>
        <taxon>Burkholderiales</taxon>
        <taxon>Burkholderiaceae</taxon>
        <taxon>Pandoraea</taxon>
    </lineage>
</organism>
<evidence type="ECO:0000313" key="2">
    <source>
        <dbReference type="EMBL" id="VVE31783.1"/>
    </source>
</evidence>
<evidence type="ECO:0000256" key="1">
    <source>
        <dbReference type="SAM" id="MobiDB-lite"/>
    </source>
</evidence>
<dbReference type="SUPFAM" id="SSF55961">
    <property type="entry name" value="Bet v1-like"/>
    <property type="match status" value="1"/>
</dbReference>
<dbReference type="AlphaFoldDB" id="A0A5E4X662"/>
<dbReference type="Pfam" id="PF10604">
    <property type="entry name" value="Polyketide_cyc2"/>
    <property type="match status" value="1"/>
</dbReference>
<accession>A0A5E4X662</accession>
<feature type="compositionally biased region" description="Low complexity" evidence="1">
    <location>
        <begin position="206"/>
        <end position="223"/>
    </location>
</feature>
<dbReference type="InterPro" id="IPR019587">
    <property type="entry name" value="Polyketide_cyclase/dehydratase"/>
</dbReference>